<dbReference type="EMBL" id="CP000724">
    <property type="protein sequence ID" value="ABR49386.1"/>
    <property type="molecule type" value="Genomic_DNA"/>
</dbReference>
<sequence>MEDIDGFKNTQVSRVRNDEIERRRTKKAKDQEGKIIFKIRWKGKAITQEAIKIDKVYKYTSIL</sequence>
<organism evidence="1 2">
    <name type="scientific">Alkaliphilus metalliredigens (strain QYMF)</name>
    <dbReference type="NCBI Taxonomy" id="293826"/>
    <lineage>
        <taxon>Bacteria</taxon>
        <taxon>Bacillati</taxon>
        <taxon>Bacillota</taxon>
        <taxon>Clostridia</taxon>
        <taxon>Peptostreptococcales</taxon>
        <taxon>Natronincolaceae</taxon>
        <taxon>Alkaliphilus</taxon>
    </lineage>
</organism>
<dbReference type="KEGG" id="amt:Amet_3248"/>
<proteinExistence type="predicted"/>
<evidence type="ECO:0000313" key="1">
    <source>
        <dbReference type="EMBL" id="ABR49386.1"/>
    </source>
</evidence>
<dbReference type="Proteomes" id="UP000001572">
    <property type="component" value="Chromosome"/>
</dbReference>
<dbReference type="AlphaFoldDB" id="A6TT68"/>
<dbReference type="RefSeq" id="WP_012064351.1">
    <property type="nucleotide sequence ID" value="NC_009633.1"/>
</dbReference>
<accession>A6TT68</accession>
<gene>
    <name evidence="1" type="ordered locus">Amet_3248</name>
</gene>
<reference evidence="2" key="1">
    <citation type="journal article" date="2016" name="Genome Announc.">
        <title>Complete genome sequence of Alkaliphilus metalliredigens strain QYMF, an alkaliphilic and metal-reducing bacterium isolated from borax-contaminated leachate ponds.</title>
        <authorList>
            <person name="Hwang C."/>
            <person name="Copeland A."/>
            <person name="Lucas S."/>
            <person name="Lapidus A."/>
            <person name="Barry K."/>
            <person name="Detter J.C."/>
            <person name="Glavina Del Rio T."/>
            <person name="Hammon N."/>
            <person name="Israni S."/>
            <person name="Dalin E."/>
            <person name="Tice H."/>
            <person name="Pitluck S."/>
            <person name="Chertkov O."/>
            <person name="Brettin T."/>
            <person name="Bruce D."/>
            <person name="Han C."/>
            <person name="Schmutz J."/>
            <person name="Larimer F."/>
            <person name="Land M.L."/>
            <person name="Hauser L."/>
            <person name="Kyrpides N."/>
            <person name="Mikhailova N."/>
            <person name="Ye Q."/>
            <person name="Zhou J."/>
            <person name="Richardson P."/>
            <person name="Fields M.W."/>
        </authorList>
    </citation>
    <scope>NUCLEOTIDE SEQUENCE [LARGE SCALE GENOMIC DNA]</scope>
    <source>
        <strain evidence="2">QYMF</strain>
    </source>
</reference>
<name>A6TT68_ALKMQ</name>
<protein>
    <recommendedName>
        <fullName evidence="3">Chromo domain-containing protein</fullName>
    </recommendedName>
</protein>
<dbReference type="HOGENOM" id="CLU_2875742_0_0_9"/>
<evidence type="ECO:0000313" key="2">
    <source>
        <dbReference type="Proteomes" id="UP000001572"/>
    </source>
</evidence>
<keyword evidence="2" id="KW-1185">Reference proteome</keyword>
<evidence type="ECO:0008006" key="3">
    <source>
        <dbReference type="Google" id="ProtNLM"/>
    </source>
</evidence>